<evidence type="ECO:0000256" key="2">
    <source>
        <dbReference type="ARBA" id="ARBA00022448"/>
    </source>
</evidence>
<gene>
    <name evidence="6" type="ORF">GCM10025885_25620</name>
</gene>
<accession>A0AA37XLN0</accession>
<name>A0AA37XLN0_9ENTE</name>
<dbReference type="PANTHER" id="PTHR42711:SF5">
    <property type="entry name" value="ABC TRANSPORTER ATP-BINDING PROTEIN NATA"/>
    <property type="match status" value="1"/>
</dbReference>
<evidence type="ECO:0000256" key="4">
    <source>
        <dbReference type="ARBA" id="ARBA00022840"/>
    </source>
</evidence>
<dbReference type="InterPro" id="IPR027417">
    <property type="entry name" value="P-loop_NTPase"/>
</dbReference>
<feature type="domain" description="ABC transporter" evidence="5">
    <location>
        <begin position="22"/>
        <end position="70"/>
    </location>
</feature>
<sequence>MMSVIEVKHVTKDYGHGRGIFDVSFEINEGEAFGFLGPNGAGKSTAIRHLMGFSKADEENFLLMEKIVGNQQLILNKMLVIYLESWLFQKE</sequence>
<dbReference type="InterPro" id="IPR003439">
    <property type="entry name" value="ABC_transporter-like_ATP-bd"/>
</dbReference>
<dbReference type="Gene3D" id="3.40.50.300">
    <property type="entry name" value="P-loop containing nucleotide triphosphate hydrolases"/>
    <property type="match status" value="1"/>
</dbReference>
<comment type="similarity">
    <text evidence="1">Belongs to the ABC transporter superfamily.</text>
</comment>
<reference evidence="6 7" key="1">
    <citation type="journal article" date="2014" name="Int. J. Syst. Evol. Microbiol.">
        <title>Complete genome sequence of Corynebacterium casei LMG S-19264T (=DSM 44701T), isolated from a smear-ripened cheese.</title>
        <authorList>
            <consortium name="US DOE Joint Genome Institute (JGI-PGF)"/>
            <person name="Walter F."/>
            <person name="Albersmeier A."/>
            <person name="Kalinowski J."/>
            <person name="Ruckert C."/>
        </authorList>
    </citation>
    <scope>NUCLEOTIDE SEQUENCE [LARGE SCALE GENOMIC DNA]</scope>
    <source>
        <strain evidence="6 7">NBRC 114545</strain>
    </source>
</reference>
<keyword evidence="2" id="KW-0813">Transport</keyword>
<dbReference type="Proteomes" id="UP001157039">
    <property type="component" value="Unassembled WGS sequence"/>
</dbReference>
<dbReference type="GO" id="GO:0005524">
    <property type="term" value="F:ATP binding"/>
    <property type="evidence" value="ECO:0007669"/>
    <property type="project" value="UniProtKB-KW"/>
</dbReference>
<keyword evidence="4" id="KW-0067">ATP-binding</keyword>
<evidence type="ECO:0000256" key="3">
    <source>
        <dbReference type="ARBA" id="ARBA00022741"/>
    </source>
</evidence>
<dbReference type="AlphaFoldDB" id="A0AA37XLN0"/>
<evidence type="ECO:0000313" key="6">
    <source>
        <dbReference type="EMBL" id="GMA73513.1"/>
    </source>
</evidence>
<dbReference type="Pfam" id="PF00005">
    <property type="entry name" value="ABC_tran"/>
    <property type="match status" value="1"/>
</dbReference>
<organism evidence="6 7">
    <name type="scientific">Tetragenococcus osmophilus</name>
    <dbReference type="NCBI Taxonomy" id="526944"/>
    <lineage>
        <taxon>Bacteria</taxon>
        <taxon>Bacillati</taxon>
        <taxon>Bacillota</taxon>
        <taxon>Bacilli</taxon>
        <taxon>Lactobacillales</taxon>
        <taxon>Enterococcaceae</taxon>
        <taxon>Tetragenococcus</taxon>
    </lineage>
</organism>
<comment type="caution">
    <text evidence="6">The sequence shown here is derived from an EMBL/GenBank/DDBJ whole genome shotgun (WGS) entry which is preliminary data.</text>
</comment>
<proteinExistence type="inferred from homology"/>
<protein>
    <recommendedName>
        <fullName evidence="5">ABC transporter domain-containing protein</fullName>
    </recommendedName>
</protein>
<evidence type="ECO:0000259" key="5">
    <source>
        <dbReference type="Pfam" id="PF00005"/>
    </source>
</evidence>
<dbReference type="GO" id="GO:0016887">
    <property type="term" value="F:ATP hydrolysis activity"/>
    <property type="evidence" value="ECO:0007669"/>
    <property type="project" value="InterPro"/>
</dbReference>
<evidence type="ECO:0000256" key="1">
    <source>
        <dbReference type="ARBA" id="ARBA00005417"/>
    </source>
</evidence>
<dbReference type="PANTHER" id="PTHR42711">
    <property type="entry name" value="ABC TRANSPORTER ATP-BINDING PROTEIN"/>
    <property type="match status" value="1"/>
</dbReference>
<dbReference type="EMBL" id="BSUW01000004">
    <property type="protein sequence ID" value="GMA73513.1"/>
    <property type="molecule type" value="Genomic_DNA"/>
</dbReference>
<dbReference type="InterPro" id="IPR050763">
    <property type="entry name" value="ABC_transporter_ATP-binding"/>
</dbReference>
<dbReference type="SUPFAM" id="SSF52540">
    <property type="entry name" value="P-loop containing nucleoside triphosphate hydrolases"/>
    <property type="match status" value="1"/>
</dbReference>
<keyword evidence="3" id="KW-0547">Nucleotide-binding</keyword>
<evidence type="ECO:0000313" key="7">
    <source>
        <dbReference type="Proteomes" id="UP001157039"/>
    </source>
</evidence>